<keyword evidence="4" id="KW-1185">Reference proteome</keyword>
<sequence>MKTILIPVDFSETSTNAIKFAADLSRDAAVKKIILLKSFYTSVYEQILPTPDFLQVSAEDIETEREEIETQLATISRKLHNRCNETIEVETVISTEPVLRAIYQAIADSKPDLLIVGSDAPGEVSMVGEQIIEIAKSSPVKVMVIPANASYKKIEQALVPCDFEAVARLGLLQGLNNSHGWLNPKLMVLYVDPKNKHIGREEEYEAAVKKLVNCYDCQLYYSGAKDTVKGILDFALHNNAQLIIALPGKHSFFYNLTHSSITDALSFNAKHPVLILK</sequence>
<dbReference type="PANTHER" id="PTHR46268:SF6">
    <property type="entry name" value="UNIVERSAL STRESS PROTEIN UP12"/>
    <property type="match status" value="1"/>
</dbReference>
<proteinExistence type="inferred from homology"/>
<feature type="domain" description="UspA" evidence="2">
    <location>
        <begin position="1"/>
        <end position="146"/>
    </location>
</feature>
<protein>
    <submittedName>
        <fullName evidence="3">Nucleotide-binding universal stress UspA family protein</fullName>
    </submittedName>
</protein>
<evidence type="ECO:0000259" key="2">
    <source>
        <dbReference type="Pfam" id="PF00582"/>
    </source>
</evidence>
<dbReference type="Pfam" id="PF00582">
    <property type="entry name" value="Usp"/>
    <property type="match status" value="1"/>
</dbReference>
<comment type="caution">
    <text evidence="3">The sequence shown here is derived from an EMBL/GenBank/DDBJ whole genome shotgun (WGS) entry which is preliminary data.</text>
</comment>
<dbReference type="PANTHER" id="PTHR46268">
    <property type="entry name" value="STRESS RESPONSE PROTEIN NHAX"/>
    <property type="match status" value="1"/>
</dbReference>
<evidence type="ECO:0000313" key="3">
    <source>
        <dbReference type="EMBL" id="PWK75362.1"/>
    </source>
</evidence>
<organism evidence="3 4">
    <name type="scientific">Mucilaginibacter oryzae</name>
    <dbReference type="NCBI Taxonomy" id="468058"/>
    <lineage>
        <taxon>Bacteria</taxon>
        <taxon>Pseudomonadati</taxon>
        <taxon>Bacteroidota</taxon>
        <taxon>Sphingobacteriia</taxon>
        <taxon>Sphingobacteriales</taxon>
        <taxon>Sphingobacteriaceae</taxon>
        <taxon>Mucilaginibacter</taxon>
    </lineage>
</organism>
<dbReference type="Gene3D" id="3.40.50.12370">
    <property type="match status" value="1"/>
</dbReference>
<dbReference type="AlphaFoldDB" id="A0A316HK93"/>
<dbReference type="EMBL" id="QGHA01000008">
    <property type="protein sequence ID" value="PWK75362.1"/>
    <property type="molecule type" value="Genomic_DNA"/>
</dbReference>
<dbReference type="CDD" id="cd00293">
    <property type="entry name" value="USP-like"/>
    <property type="match status" value="1"/>
</dbReference>
<dbReference type="RefSeq" id="WP_109609307.1">
    <property type="nucleotide sequence ID" value="NZ_QGHA01000008.1"/>
</dbReference>
<accession>A0A316HK93</accession>
<evidence type="ECO:0000256" key="1">
    <source>
        <dbReference type="ARBA" id="ARBA00008791"/>
    </source>
</evidence>
<dbReference type="SUPFAM" id="SSF52402">
    <property type="entry name" value="Adenine nucleotide alpha hydrolases-like"/>
    <property type="match status" value="2"/>
</dbReference>
<dbReference type="InterPro" id="IPR006016">
    <property type="entry name" value="UspA"/>
</dbReference>
<evidence type="ECO:0000313" key="4">
    <source>
        <dbReference type="Proteomes" id="UP000245678"/>
    </source>
</evidence>
<dbReference type="Proteomes" id="UP000245678">
    <property type="component" value="Unassembled WGS sequence"/>
</dbReference>
<gene>
    <name evidence="3" type="ORF">LX99_03856</name>
</gene>
<reference evidence="3 4" key="1">
    <citation type="submission" date="2018-05" db="EMBL/GenBank/DDBJ databases">
        <title>Genomic Encyclopedia of Archaeal and Bacterial Type Strains, Phase II (KMG-II): from individual species to whole genera.</title>
        <authorList>
            <person name="Goeker M."/>
        </authorList>
    </citation>
    <scope>NUCLEOTIDE SEQUENCE [LARGE SCALE GENOMIC DNA]</scope>
    <source>
        <strain evidence="3 4">DSM 19975</strain>
    </source>
</reference>
<name>A0A316HK93_9SPHI</name>
<comment type="similarity">
    <text evidence="1">Belongs to the universal stress protein A family.</text>
</comment>